<evidence type="ECO:0000256" key="5">
    <source>
        <dbReference type="SAM" id="SignalP"/>
    </source>
</evidence>
<evidence type="ECO:0000256" key="4">
    <source>
        <dbReference type="ARBA" id="ARBA00022729"/>
    </source>
</evidence>
<evidence type="ECO:0000256" key="3">
    <source>
        <dbReference type="ARBA" id="ARBA00022448"/>
    </source>
</evidence>
<dbReference type="GO" id="GO:1901678">
    <property type="term" value="P:iron coordination entity transport"/>
    <property type="evidence" value="ECO:0007669"/>
    <property type="project" value="UniProtKB-ARBA"/>
</dbReference>
<dbReference type="OrthoDB" id="1846031at2"/>
<keyword evidence="8" id="KW-1185">Reference proteome</keyword>
<dbReference type="InterPro" id="IPR051313">
    <property type="entry name" value="Bact_iron-sidero_bind"/>
</dbReference>
<proteinExistence type="inferred from homology"/>
<dbReference type="Pfam" id="PF01497">
    <property type="entry name" value="Peripla_BP_2"/>
    <property type="match status" value="1"/>
</dbReference>
<dbReference type="InterPro" id="IPR002491">
    <property type="entry name" value="ABC_transptr_periplasmic_BD"/>
</dbReference>
<comment type="caution">
    <text evidence="7">The sequence shown here is derived from an EMBL/GenBank/DDBJ whole genome shotgun (WGS) entry which is preliminary data.</text>
</comment>
<organism evidence="7 8">
    <name type="scientific">Mycetocola tolaasinivorans</name>
    <dbReference type="NCBI Taxonomy" id="76635"/>
    <lineage>
        <taxon>Bacteria</taxon>
        <taxon>Bacillati</taxon>
        <taxon>Actinomycetota</taxon>
        <taxon>Actinomycetes</taxon>
        <taxon>Micrococcales</taxon>
        <taxon>Microbacteriaceae</taxon>
        <taxon>Mycetocola</taxon>
    </lineage>
</organism>
<evidence type="ECO:0000313" key="7">
    <source>
        <dbReference type="EMBL" id="RLP77889.1"/>
    </source>
</evidence>
<name>A0A3L7ABV9_9MICO</name>
<comment type="similarity">
    <text evidence="2">Belongs to the bacterial solute-binding protein 8 family.</text>
</comment>
<dbReference type="RefSeq" id="WP_121646982.1">
    <property type="nucleotide sequence ID" value="NZ_RCUX01000001.1"/>
</dbReference>
<dbReference type="EMBL" id="RCUX01000001">
    <property type="protein sequence ID" value="RLP77889.1"/>
    <property type="molecule type" value="Genomic_DNA"/>
</dbReference>
<feature type="signal peptide" evidence="5">
    <location>
        <begin position="1"/>
        <end position="36"/>
    </location>
</feature>
<dbReference type="PANTHER" id="PTHR30532">
    <property type="entry name" value="IRON III DICITRATE-BINDING PERIPLASMIC PROTEIN"/>
    <property type="match status" value="1"/>
</dbReference>
<comment type="subcellular location">
    <subcellularLocation>
        <location evidence="1">Cell envelope</location>
    </subcellularLocation>
</comment>
<dbReference type="AlphaFoldDB" id="A0A3L7ABV9"/>
<dbReference type="Gene3D" id="3.40.50.1980">
    <property type="entry name" value="Nitrogenase molybdenum iron protein domain"/>
    <property type="match status" value="2"/>
</dbReference>
<dbReference type="PROSITE" id="PS51257">
    <property type="entry name" value="PROKAR_LIPOPROTEIN"/>
    <property type="match status" value="1"/>
</dbReference>
<dbReference type="Proteomes" id="UP000272503">
    <property type="component" value="Unassembled WGS sequence"/>
</dbReference>
<accession>A0A3L7ABV9</accession>
<feature type="domain" description="Fe/B12 periplasmic-binding" evidence="6">
    <location>
        <begin position="67"/>
        <end position="347"/>
    </location>
</feature>
<protein>
    <submittedName>
        <fullName evidence="7">ABC transporter substrate-binding protein</fullName>
    </submittedName>
</protein>
<feature type="chain" id="PRO_5017953212" evidence="5">
    <location>
        <begin position="37"/>
        <end position="356"/>
    </location>
</feature>
<reference evidence="7 8" key="1">
    <citation type="submission" date="2018-10" db="EMBL/GenBank/DDBJ databases">
        <authorList>
            <person name="Li J."/>
        </authorList>
    </citation>
    <scope>NUCLEOTIDE SEQUENCE [LARGE SCALE GENOMIC DNA]</scope>
    <source>
        <strain evidence="7 8">IF 016277</strain>
    </source>
</reference>
<keyword evidence="4 5" id="KW-0732">Signal</keyword>
<dbReference type="SUPFAM" id="SSF53807">
    <property type="entry name" value="Helical backbone' metal receptor"/>
    <property type="match status" value="1"/>
</dbReference>
<evidence type="ECO:0000313" key="8">
    <source>
        <dbReference type="Proteomes" id="UP000272503"/>
    </source>
</evidence>
<evidence type="ECO:0000256" key="2">
    <source>
        <dbReference type="ARBA" id="ARBA00008814"/>
    </source>
</evidence>
<evidence type="ECO:0000259" key="6">
    <source>
        <dbReference type="PROSITE" id="PS50983"/>
    </source>
</evidence>
<dbReference type="GO" id="GO:0030288">
    <property type="term" value="C:outer membrane-bounded periplasmic space"/>
    <property type="evidence" value="ECO:0007669"/>
    <property type="project" value="TreeGrafter"/>
</dbReference>
<gene>
    <name evidence="7" type="ORF">D9V32_00720</name>
</gene>
<dbReference type="PANTHER" id="PTHR30532:SF24">
    <property type="entry name" value="FERRIC ENTEROBACTIN-BINDING PERIPLASMIC PROTEIN FEPB"/>
    <property type="match status" value="1"/>
</dbReference>
<dbReference type="PROSITE" id="PS50983">
    <property type="entry name" value="FE_B12_PBP"/>
    <property type="match status" value="1"/>
</dbReference>
<keyword evidence="3" id="KW-0813">Transport</keyword>
<sequence length="356" mass="38214">MPHAPARPKAGRVTTLAAVALAAVLAMTGCATSTEAKPGGSDAPAATTGVVVEHAHGKTTIPKKPERIVALSWMTPDIVAALGVNPVGVEKVWGAGDSGFTPWLEDYTKKEFGKTPEIIPAGDEGPNYEAIKALKPDLILGLYSGISDIEYKRLSEIAPTVPYIEGPWNPGTWESMTRVVGKAMWEDQKAEELIKETETQVSTLAAAHPEFKDKSFVWGLTLNEGGTDLGVYLKYDGRVRITEALGFTSTSAMDSFLRSAEGDNWYTGVSLEKLYDVPADLFVAWGSSHADGVYTVENKIVSRWQPIADGHYVIYNEDAEAAAISAPTVLSLKYILPKYVDDLAAAVQGKPTNTGK</sequence>
<evidence type="ECO:0000256" key="1">
    <source>
        <dbReference type="ARBA" id="ARBA00004196"/>
    </source>
</evidence>